<accession>E1YK99</accession>
<dbReference type="PANTHER" id="PTHR15629">
    <property type="entry name" value="SH3YL1 PROTEIN"/>
    <property type="match status" value="1"/>
</dbReference>
<dbReference type="Pfam" id="PF04366">
    <property type="entry name" value="Ysc84"/>
    <property type="match status" value="1"/>
</dbReference>
<dbReference type="AlphaFoldDB" id="E1YK99"/>
<sequence>MLFKQSRPPLYFVGGNFGEGVVCARNARTGNWSPPAFFTVAGGSFGFQVGVESIDLVLLVMNKKGLDSILQSKVVLGGDISATAGPVGRTLEAGTDILLKSEIYSYSRTKGLFAGISLKGATIFANDDANRAFYGKELSARQITLEHDAKNIPQAAEKLVQILNHITKRDSK</sequence>
<dbReference type="GO" id="GO:0035091">
    <property type="term" value="F:phosphatidylinositol binding"/>
    <property type="evidence" value="ECO:0007669"/>
    <property type="project" value="TreeGrafter"/>
</dbReference>
<proteinExistence type="predicted"/>
<dbReference type="CDD" id="cd11524">
    <property type="entry name" value="SYLF"/>
    <property type="match status" value="1"/>
</dbReference>
<dbReference type="InterPro" id="IPR007461">
    <property type="entry name" value="Ysc84_actin-binding"/>
</dbReference>
<dbReference type="PANTHER" id="PTHR15629:SF2">
    <property type="entry name" value="SH3 DOMAIN-CONTAINING YSC84-LIKE PROTEIN 1"/>
    <property type="match status" value="1"/>
</dbReference>
<organism evidence="2">
    <name type="scientific">uncultured Desulfobacterium sp</name>
    <dbReference type="NCBI Taxonomy" id="201089"/>
    <lineage>
        <taxon>Bacteria</taxon>
        <taxon>Pseudomonadati</taxon>
        <taxon>Thermodesulfobacteriota</taxon>
        <taxon>Desulfobacteria</taxon>
        <taxon>Desulfobacterales</taxon>
        <taxon>Desulfobacteriaceae</taxon>
        <taxon>Desulfobacterium</taxon>
        <taxon>environmental samples</taxon>
    </lineage>
</organism>
<name>E1YK99_9BACT</name>
<dbReference type="EMBL" id="FR695877">
    <property type="protein sequence ID" value="CBX31703.1"/>
    <property type="molecule type" value="Genomic_DNA"/>
</dbReference>
<evidence type="ECO:0000259" key="1">
    <source>
        <dbReference type="Pfam" id="PF04366"/>
    </source>
</evidence>
<evidence type="ECO:0000313" key="2">
    <source>
        <dbReference type="EMBL" id="CBX31703.1"/>
    </source>
</evidence>
<feature type="domain" description="Ysc84 actin-binding" evidence="1">
    <location>
        <begin position="42"/>
        <end position="165"/>
    </location>
</feature>
<reference evidence="2" key="1">
    <citation type="journal article" date="2011" name="Environ. Microbiol.">
        <title>Genomic insights into the metabolic potential of the polycyclic aromatic hydrocarbon degrading sulfate-reducing Deltaproteobacterium N47.</title>
        <authorList>
            <person name="Bergmann F."/>
            <person name="Selesi D."/>
            <person name="Weinmaier T."/>
            <person name="Tischler P."/>
            <person name="Rattei T."/>
            <person name="Meckenstock R.U."/>
        </authorList>
    </citation>
    <scope>NUCLEOTIDE SEQUENCE</scope>
</reference>
<gene>
    <name evidence="2" type="ORF">N47_E52150</name>
</gene>
<dbReference type="InterPro" id="IPR051702">
    <property type="entry name" value="SH3_domain_YSC84-like"/>
</dbReference>
<protein>
    <recommendedName>
        <fullName evidence="1">Ysc84 actin-binding domain-containing protein</fullName>
    </recommendedName>
</protein>